<evidence type="ECO:0000313" key="3">
    <source>
        <dbReference type="Proteomes" id="UP000317332"/>
    </source>
</evidence>
<proteinExistence type="predicted"/>
<feature type="transmembrane region" description="Helical" evidence="1">
    <location>
        <begin position="12"/>
        <end position="34"/>
    </location>
</feature>
<evidence type="ECO:0000313" key="2">
    <source>
        <dbReference type="EMBL" id="TPV33922.1"/>
    </source>
</evidence>
<feature type="transmembrane region" description="Helical" evidence="1">
    <location>
        <begin position="114"/>
        <end position="132"/>
    </location>
</feature>
<gene>
    <name evidence="2" type="ORF">FJ651_07120</name>
</gene>
<dbReference type="OrthoDB" id="1445756at2"/>
<organism evidence="2 3">
    <name type="scientific">Paucihalobacter ruber</name>
    <dbReference type="NCBI Taxonomy" id="2567861"/>
    <lineage>
        <taxon>Bacteria</taxon>
        <taxon>Pseudomonadati</taxon>
        <taxon>Bacteroidota</taxon>
        <taxon>Flavobacteriia</taxon>
        <taxon>Flavobacteriales</taxon>
        <taxon>Flavobacteriaceae</taxon>
        <taxon>Paucihalobacter</taxon>
    </lineage>
</organism>
<name>A0A506PL45_9FLAO</name>
<reference evidence="2 3" key="1">
    <citation type="submission" date="2019-06" db="EMBL/GenBank/DDBJ databases">
        <title>Flavobacteriaceae Paucihalobacterium erythroidium CWB-1, complete genome.</title>
        <authorList>
            <person name="Wu S."/>
        </authorList>
    </citation>
    <scope>NUCLEOTIDE SEQUENCE [LARGE SCALE GENOMIC DNA]</scope>
    <source>
        <strain evidence="2 3">CWB-1</strain>
    </source>
</reference>
<keyword evidence="1" id="KW-0812">Transmembrane</keyword>
<dbReference type="RefSeq" id="WP_140989798.1">
    <property type="nucleotide sequence ID" value="NZ_VHIQ01000003.1"/>
</dbReference>
<sequence>MKLTLENLKDNYLILIIKIFIAFLFIFNLTNAILKITDHYDVAYSFSESKIADYFYITTRFSYLRPVIISLLPFIGVFIKRKIGWILIQSYFYFLISNLVFMVIKDDLIDNDLIFFYVISFSILFLIIILMNKKKISKLNYGIKKEELTSKNIIAFILGMLITLILLLIKAN</sequence>
<feature type="transmembrane region" description="Helical" evidence="1">
    <location>
        <begin position="54"/>
        <end position="76"/>
    </location>
</feature>
<keyword evidence="1" id="KW-1133">Transmembrane helix</keyword>
<dbReference type="AlphaFoldDB" id="A0A506PL45"/>
<feature type="transmembrane region" description="Helical" evidence="1">
    <location>
        <begin position="153"/>
        <end position="171"/>
    </location>
</feature>
<keyword evidence="1" id="KW-0472">Membrane</keyword>
<feature type="transmembrane region" description="Helical" evidence="1">
    <location>
        <begin position="83"/>
        <end position="102"/>
    </location>
</feature>
<evidence type="ECO:0000256" key="1">
    <source>
        <dbReference type="SAM" id="Phobius"/>
    </source>
</evidence>
<accession>A0A506PL45</accession>
<keyword evidence="3" id="KW-1185">Reference proteome</keyword>
<dbReference type="Proteomes" id="UP000317332">
    <property type="component" value="Unassembled WGS sequence"/>
</dbReference>
<comment type="caution">
    <text evidence="2">The sequence shown here is derived from an EMBL/GenBank/DDBJ whole genome shotgun (WGS) entry which is preliminary data.</text>
</comment>
<dbReference type="EMBL" id="VHIQ01000003">
    <property type="protein sequence ID" value="TPV33922.1"/>
    <property type="molecule type" value="Genomic_DNA"/>
</dbReference>
<protein>
    <submittedName>
        <fullName evidence="2">Uncharacterized protein</fullName>
    </submittedName>
</protein>